<dbReference type="InterPro" id="IPR013783">
    <property type="entry name" value="Ig-like_fold"/>
</dbReference>
<feature type="domain" description="PKD" evidence="1">
    <location>
        <begin position="385"/>
        <end position="471"/>
    </location>
</feature>
<dbReference type="PANTHER" id="PTHR46182:SF2">
    <property type="entry name" value="FI19480P1"/>
    <property type="match status" value="1"/>
</dbReference>
<dbReference type="EMBL" id="CP071793">
    <property type="protein sequence ID" value="QTD51163.1"/>
    <property type="molecule type" value="Genomic_DNA"/>
</dbReference>
<dbReference type="InterPro" id="IPR035986">
    <property type="entry name" value="PKD_dom_sf"/>
</dbReference>
<dbReference type="Gene3D" id="3.40.50.1110">
    <property type="entry name" value="SGNH hydrolase"/>
    <property type="match status" value="1"/>
</dbReference>
<dbReference type="InterPro" id="IPR018247">
    <property type="entry name" value="EF_Hand_1_Ca_BS"/>
</dbReference>
<dbReference type="PROSITE" id="PS50093">
    <property type="entry name" value="PKD"/>
    <property type="match status" value="6"/>
</dbReference>
<evidence type="ECO:0000259" key="1">
    <source>
        <dbReference type="PROSITE" id="PS50093"/>
    </source>
</evidence>
<keyword evidence="3" id="KW-1185">Reference proteome</keyword>
<dbReference type="CDD" id="cd00146">
    <property type="entry name" value="PKD"/>
    <property type="match status" value="6"/>
</dbReference>
<organism evidence="2 3">
    <name type="scientific">Sulfidibacter corallicola</name>
    <dbReference type="NCBI Taxonomy" id="2818388"/>
    <lineage>
        <taxon>Bacteria</taxon>
        <taxon>Pseudomonadati</taxon>
        <taxon>Acidobacteriota</taxon>
        <taxon>Holophagae</taxon>
        <taxon>Acanthopleuribacterales</taxon>
        <taxon>Acanthopleuribacteraceae</taxon>
        <taxon>Sulfidibacter</taxon>
    </lineage>
</organism>
<dbReference type="Pfam" id="PF18911">
    <property type="entry name" value="PKD_4"/>
    <property type="match status" value="6"/>
</dbReference>
<protein>
    <submittedName>
        <fullName evidence="2">PKD domain-containing protein</fullName>
    </submittedName>
</protein>
<feature type="domain" description="PKD" evidence="1">
    <location>
        <begin position="601"/>
        <end position="643"/>
    </location>
</feature>
<gene>
    <name evidence="2" type="ORF">J3U87_01730</name>
</gene>
<dbReference type="InterPro" id="IPR036514">
    <property type="entry name" value="SGNH_hydro_sf"/>
</dbReference>
<dbReference type="Gene3D" id="2.60.40.10">
    <property type="entry name" value="Immunoglobulins"/>
    <property type="match status" value="6"/>
</dbReference>
<proteinExistence type="predicted"/>
<feature type="domain" description="PKD" evidence="1">
    <location>
        <begin position="791"/>
        <end position="833"/>
    </location>
</feature>
<dbReference type="GO" id="GO:0016788">
    <property type="term" value="F:hydrolase activity, acting on ester bonds"/>
    <property type="evidence" value="ECO:0007669"/>
    <property type="project" value="UniProtKB-ARBA"/>
</dbReference>
<dbReference type="PROSITE" id="PS00018">
    <property type="entry name" value="EF_HAND_1"/>
    <property type="match status" value="1"/>
</dbReference>
<feature type="domain" description="PKD" evidence="1">
    <location>
        <begin position="678"/>
        <end position="755"/>
    </location>
</feature>
<reference evidence="2" key="1">
    <citation type="submission" date="2021-03" db="EMBL/GenBank/DDBJ databases">
        <title>Acanthopleuribacteraceae sp. M133.</title>
        <authorList>
            <person name="Wang G."/>
        </authorList>
    </citation>
    <scope>NUCLEOTIDE SEQUENCE</scope>
    <source>
        <strain evidence="2">M133</strain>
    </source>
</reference>
<dbReference type="RefSeq" id="WP_237381296.1">
    <property type="nucleotide sequence ID" value="NZ_CP071793.1"/>
</dbReference>
<dbReference type="InterPro" id="IPR022409">
    <property type="entry name" value="PKD/Chitinase_dom"/>
</dbReference>
<dbReference type="AlphaFoldDB" id="A0A8A4TNN1"/>
<accession>A0A8A4TNN1</accession>
<dbReference type="Proteomes" id="UP000663929">
    <property type="component" value="Chromosome"/>
</dbReference>
<name>A0A8A4TNN1_SULCO</name>
<dbReference type="KEGG" id="scor:J3U87_01730"/>
<dbReference type="SUPFAM" id="SSF49299">
    <property type="entry name" value="PKD domain"/>
    <property type="match status" value="6"/>
</dbReference>
<dbReference type="PANTHER" id="PTHR46182">
    <property type="entry name" value="FI19480P1"/>
    <property type="match status" value="1"/>
</dbReference>
<dbReference type="InterPro" id="IPR000601">
    <property type="entry name" value="PKD_dom"/>
</dbReference>
<dbReference type="SMART" id="SM00089">
    <property type="entry name" value="PKD"/>
    <property type="match status" value="6"/>
</dbReference>
<dbReference type="GO" id="GO:0016020">
    <property type="term" value="C:membrane"/>
    <property type="evidence" value="ECO:0007669"/>
    <property type="project" value="TreeGrafter"/>
</dbReference>
<dbReference type="InterPro" id="IPR029865">
    <property type="entry name" value="KIAA0319-like"/>
</dbReference>
<sequence>MGAPRLAAQSHCNNPTPINDASPLFIGHSLINHDMPQMFGQIAADAGVAEKHATQVNNGAPLKYNWTYRHEADWTFPYPPVHFAGDILPSGEWDVLVMTEGIPLETNITWNETPVYAGLFTDLARQYNAGTRSYIYETWHSRDEANWLDRITTDLALWEGIIDDVNATRGEHAMFLIPAGQALRQLVLRVESGQVPGLNNRAQLFVDDIHLNDMGNYFVACVMFATIYRQSPQGLRYQTTNQWGGSYDAPTAAQAAIMQEIAWDVVRNYPRSGFLCDGGGNQAPNGTIAAPSGNRTITAGQSVSFSGSASDPDGNTPLTFLWNFDGGATNSTVEDPGSVTFNTPGTFTVSFTVTDSLGLADPSPDTVTITVQAPANQAPNGTIDAPSGNRTITAGQSVSFSASASDPDGNTPLTYLWNFDGGASNRTVEDPGSVTFDSPGTFTVSFTVTDSLGLADPTPDTVTITVQAPANQAPNGTIDAPSGNRTITAGQSVSFSASASDPDGNTPLTYLWNFDGGASNRTVEDPGSVTFDSPGTFTVSFTVTDSLGLADPTPDSVTITVQAAANQAPNGTIVTPNQNWTIDPGQSLTFTGSASDPDGHTPLTYLWNFDGGATNSTVEDPGQVFFDNPGVYTVTFTVTDSLGLADPSPDSVIVTVRSPNQAPNGTIVSPSSGAIIEAGQSVYFNGSASDPDGPQNFTYLWNFDGGATNRTVREPGNVVFDTPGDYDVTFTVTDDEGLADPTPATVNVRVLPGEENSEPVGTIETPTDYVTIAAGDSVYFEGSGVDFDNHTPLTYAWNFDGGAPASSQQNPGWVQFDQPGEFQVRFTVTDSRGLADQTPAVCTVYVAACSQPAILNQDLIQGLRPLLLRGVACLDAGHRIAWRNMTTDQLLAVDQKDLELDPKLDGTSRIRLNVYSGAADTWYFTEVTVLVPQSTVVEDLNGNGCNDMGDIYTYASLWGDGLPSDDYDANGDNALNVLDFFYINTTEEGNCP</sequence>
<evidence type="ECO:0000313" key="2">
    <source>
        <dbReference type="EMBL" id="QTD51163.1"/>
    </source>
</evidence>
<evidence type="ECO:0000313" key="3">
    <source>
        <dbReference type="Proteomes" id="UP000663929"/>
    </source>
</evidence>
<feature type="domain" description="PKD" evidence="1">
    <location>
        <begin position="286"/>
        <end position="376"/>
    </location>
</feature>
<feature type="domain" description="PKD" evidence="1">
    <location>
        <begin position="480"/>
        <end position="566"/>
    </location>
</feature>
<dbReference type="GO" id="GO:0031410">
    <property type="term" value="C:cytoplasmic vesicle"/>
    <property type="evidence" value="ECO:0007669"/>
    <property type="project" value="TreeGrafter"/>
</dbReference>